<keyword evidence="1" id="KW-0805">Transcription regulation</keyword>
<evidence type="ECO:0000313" key="5">
    <source>
        <dbReference type="EMBL" id="MBF8193905.1"/>
    </source>
</evidence>
<dbReference type="InterPro" id="IPR036388">
    <property type="entry name" value="WH-like_DNA-bd_sf"/>
</dbReference>
<dbReference type="Pfam" id="PF01037">
    <property type="entry name" value="AsnC_trans_reg"/>
    <property type="match status" value="1"/>
</dbReference>
<name>A0A931ALC7_9ACTN</name>
<dbReference type="SMART" id="SM00344">
    <property type="entry name" value="HTH_ASNC"/>
    <property type="match status" value="1"/>
</dbReference>
<protein>
    <submittedName>
        <fullName evidence="5">Lrp/AsnC family transcriptional regulator</fullName>
    </submittedName>
</protein>
<dbReference type="PANTHER" id="PTHR30154">
    <property type="entry name" value="LEUCINE-RESPONSIVE REGULATORY PROTEIN"/>
    <property type="match status" value="1"/>
</dbReference>
<keyword evidence="6" id="KW-1185">Reference proteome</keyword>
<organism evidence="5 6">
    <name type="scientific">Nonomuraea cypriaca</name>
    <dbReference type="NCBI Taxonomy" id="1187855"/>
    <lineage>
        <taxon>Bacteria</taxon>
        <taxon>Bacillati</taxon>
        <taxon>Actinomycetota</taxon>
        <taxon>Actinomycetes</taxon>
        <taxon>Streptosporangiales</taxon>
        <taxon>Streptosporangiaceae</taxon>
        <taxon>Nonomuraea</taxon>
    </lineage>
</organism>
<dbReference type="EMBL" id="JADOGI010000331">
    <property type="protein sequence ID" value="MBF8193905.1"/>
    <property type="molecule type" value="Genomic_DNA"/>
</dbReference>
<dbReference type="InterPro" id="IPR019888">
    <property type="entry name" value="Tscrpt_reg_AsnC-like"/>
</dbReference>
<dbReference type="Pfam" id="PF13404">
    <property type="entry name" value="HTH_AsnC-type"/>
    <property type="match status" value="2"/>
</dbReference>
<evidence type="ECO:0000256" key="2">
    <source>
        <dbReference type="ARBA" id="ARBA00023125"/>
    </source>
</evidence>
<dbReference type="Gene3D" id="3.30.70.920">
    <property type="match status" value="2"/>
</dbReference>
<dbReference type="InterPro" id="IPR036390">
    <property type="entry name" value="WH_DNA-bd_sf"/>
</dbReference>
<evidence type="ECO:0000313" key="6">
    <source>
        <dbReference type="Proteomes" id="UP000605361"/>
    </source>
</evidence>
<dbReference type="GO" id="GO:0043200">
    <property type="term" value="P:response to amino acid"/>
    <property type="evidence" value="ECO:0007669"/>
    <property type="project" value="TreeGrafter"/>
</dbReference>
<evidence type="ECO:0000256" key="3">
    <source>
        <dbReference type="ARBA" id="ARBA00023163"/>
    </source>
</evidence>
<dbReference type="RefSeq" id="WP_195902751.1">
    <property type="nucleotide sequence ID" value="NZ_JADOGI010000331.1"/>
</dbReference>
<dbReference type="GO" id="GO:0043565">
    <property type="term" value="F:sequence-specific DNA binding"/>
    <property type="evidence" value="ECO:0007669"/>
    <property type="project" value="InterPro"/>
</dbReference>
<dbReference type="SUPFAM" id="SSF54909">
    <property type="entry name" value="Dimeric alpha+beta barrel"/>
    <property type="match status" value="2"/>
</dbReference>
<dbReference type="Proteomes" id="UP000605361">
    <property type="component" value="Unassembled WGS sequence"/>
</dbReference>
<dbReference type="GO" id="GO:0005829">
    <property type="term" value="C:cytosol"/>
    <property type="evidence" value="ECO:0007669"/>
    <property type="project" value="TreeGrafter"/>
</dbReference>
<sequence>MESVMLRENDLELIDALQINPRASWAEVGAVLGMDPVTAARRWKRLADDRLAWCTVALGQRQLHTMSVAFLELTCEAGAAGQVAAELARQPHMITVQHIAGSYDLWTIAIAPDLAALSEYLLHQLPTQPGVTRVRTHIATRAFDLSMRWRLRVLNTHQAARLHPEPGTPAVTRPMDEIDRRLFVALSVDGRRSFAELEAELGMSARTVQRRINRLVAVGDITFRCDLARRLAGWHDSAVLWLAMPDDHLESTGEQLLRWPETRTCAAVAGPNNLLLTVGLHGVADLHGLVTRLRHEFPHATIVDRQMVLRQVKLYGRVLDPVGRWSSTTPLDLWALDSGTASTGGPAPAVPSREVGRCFAEVKDM</sequence>
<dbReference type="InterPro" id="IPR019887">
    <property type="entry name" value="Tscrpt_reg_AsnC/Lrp_C"/>
</dbReference>
<keyword evidence="2" id="KW-0238">DNA-binding</keyword>
<dbReference type="PANTHER" id="PTHR30154:SF34">
    <property type="entry name" value="TRANSCRIPTIONAL REGULATOR AZLB"/>
    <property type="match status" value="1"/>
</dbReference>
<dbReference type="AlphaFoldDB" id="A0A931ALC7"/>
<evidence type="ECO:0000259" key="4">
    <source>
        <dbReference type="PROSITE" id="PS50956"/>
    </source>
</evidence>
<keyword evidence="3" id="KW-0804">Transcription</keyword>
<dbReference type="InterPro" id="IPR000485">
    <property type="entry name" value="AsnC-type_HTH_dom"/>
</dbReference>
<accession>A0A931ALC7</accession>
<reference evidence="5" key="1">
    <citation type="submission" date="2020-11" db="EMBL/GenBank/DDBJ databases">
        <title>Whole-genome analyses of Nonomuraea sp. K274.</title>
        <authorList>
            <person name="Veyisoglu A."/>
        </authorList>
    </citation>
    <scope>NUCLEOTIDE SEQUENCE</scope>
    <source>
        <strain evidence="5">K274</strain>
    </source>
</reference>
<evidence type="ECO:0000256" key="1">
    <source>
        <dbReference type="ARBA" id="ARBA00023015"/>
    </source>
</evidence>
<dbReference type="PROSITE" id="PS50956">
    <property type="entry name" value="HTH_ASNC_2"/>
    <property type="match status" value="1"/>
</dbReference>
<dbReference type="InterPro" id="IPR011008">
    <property type="entry name" value="Dimeric_a/b-barrel"/>
</dbReference>
<comment type="caution">
    <text evidence="5">The sequence shown here is derived from an EMBL/GenBank/DDBJ whole genome shotgun (WGS) entry which is preliminary data.</text>
</comment>
<gene>
    <name evidence="5" type="ORF">ITP53_51175</name>
</gene>
<feature type="domain" description="HTH asnC-type" evidence="4">
    <location>
        <begin position="175"/>
        <end position="235"/>
    </location>
</feature>
<dbReference type="SUPFAM" id="SSF46785">
    <property type="entry name" value="Winged helix' DNA-binding domain"/>
    <property type="match status" value="1"/>
</dbReference>
<dbReference type="PRINTS" id="PR00033">
    <property type="entry name" value="HTHASNC"/>
</dbReference>
<dbReference type="Gene3D" id="1.10.10.10">
    <property type="entry name" value="Winged helix-like DNA-binding domain superfamily/Winged helix DNA-binding domain"/>
    <property type="match status" value="2"/>
</dbReference>
<proteinExistence type="predicted"/>